<dbReference type="Pfam" id="PF12804">
    <property type="entry name" value="NTP_transf_3"/>
    <property type="match status" value="1"/>
</dbReference>
<dbReference type="GO" id="GO:0016779">
    <property type="term" value="F:nucleotidyltransferase activity"/>
    <property type="evidence" value="ECO:0007669"/>
    <property type="project" value="UniProtKB-ARBA"/>
</dbReference>
<proteinExistence type="predicted"/>
<name>A0A927BP39_9BACL</name>
<gene>
    <name evidence="2" type="ORF">IDH44_02890</name>
</gene>
<comment type="caution">
    <text evidence="2">The sequence shown here is derived from an EMBL/GenBank/DDBJ whole genome shotgun (WGS) entry which is preliminary data.</text>
</comment>
<keyword evidence="2" id="KW-0808">Transferase</keyword>
<dbReference type="Gene3D" id="3.90.550.10">
    <property type="entry name" value="Spore Coat Polysaccharide Biosynthesis Protein SpsA, Chain A"/>
    <property type="match status" value="1"/>
</dbReference>
<organism evidence="2 3">
    <name type="scientific">Paenibacillus sabuli</name>
    <dbReference type="NCBI Taxonomy" id="2772509"/>
    <lineage>
        <taxon>Bacteria</taxon>
        <taxon>Bacillati</taxon>
        <taxon>Bacillota</taxon>
        <taxon>Bacilli</taxon>
        <taxon>Bacillales</taxon>
        <taxon>Paenibacillaceae</taxon>
        <taxon>Paenibacillus</taxon>
    </lineage>
</organism>
<evidence type="ECO:0000259" key="1">
    <source>
        <dbReference type="Pfam" id="PF12804"/>
    </source>
</evidence>
<keyword evidence="3" id="KW-1185">Reference proteome</keyword>
<dbReference type="AlphaFoldDB" id="A0A927BP39"/>
<dbReference type="InterPro" id="IPR029044">
    <property type="entry name" value="Nucleotide-diphossugar_trans"/>
</dbReference>
<dbReference type="PANTHER" id="PTHR43777">
    <property type="entry name" value="MOLYBDENUM COFACTOR CYTIDYLYLTRANSFERASE"/>
    <property type="match status" value="1"/>
</dbReference>
<dbReference type="PANTHER" id="PTHR43777:SF1">
    <property type="entry name" value="MOLYBDENUM COFACTOR CYTIDYLYLTRANSFERASE"/>
    <property type="match status" value="1"/>
</dbReference>
<evidence type="ECO:0000313" key="2">
    <source>
        <dbReference type="EMBL" id="MBD2844121.1"/>
    </source>
</evidence>
<dbReference type="EMBL" id="JACXIZ010000008">
    <property type="protein sequence ID" value="MBD2844121.1"/>
    <property type="molecule type" value="Genomic_DNA"/>
</dbReference>
<dbReference type="Proteomes" id="UP000621560">
    <property type="component" value="Unassembled WGS sequence"/>
</dbReference>
<reference evidence="2" key="1">
    <citation type="submission" date="2020-09" db="EMBL/GenBank/DDBJ databases">
        <title>A novel bacterium of genus Paenibacillus, isolated from South China Sea.</title>
        <authorList>
            <person name="Huang H."/>
            <person name="Mo K."/>
            <person name="Hu Y."/>
        </authorList>
    </citation>
    <scope>NUCLEOTIDE SEQUENCE</scope>
    <source>
        <strain evidence="2">IB182496</strain>
    </source>
</reference>
<protein>
    <submittedName>
        <fullName evidence="2">NTP transferase domain-containing protein</fullName>
    </submittedName>
</protein>
<accession>A0A927BP39</accession>
<sequence length="205" mass="21808">MRIAGVLLAAGRSRPDRSGMGARASSKDEAGRADALQAMAVSGIDPVIVVVSADDPLEWLPAPASGRAWRAETCFTAHLGQSFSLRCGMNAALPADPDALLVAVEGRPGPCVRQIARLVDALAEAPELDYAASAGDGRLGAPALFARSMYPRLQELEGDDGARELLAAADVRGVLLEPQMEEWNNLHDSARDSIAARQDWPDRRR</sequence>
<dbReference type="InterPro" id="IPR025877">
    <property type="entry name" value="MobA-like_NTP_Trfase"/>
</dbReference>
<evidence type="ECO:0000313" key="3">
    <source>
        <dbReference type="Proteomes" id="UP000621560"/>
    </source>
</evidence>
<feature type="domain" description="MobA-like NTP transferase" evidence="1">
    <location>
        <begin position="5"/>
        <end position="168"/>
    </location>
</feature>